<feature type="region of interest" description="Disordered" evidence="1">
    <location>
        <begin position="93"/>
        <end position="117"/>
    </location>
</feature>
<evidence type="ECO:0000256" key="1">
    <source>
        <dbReference type="SAM" id="MobiDB-lite"/>
    </source>
</evidence>
<organism evidence="2 3">
    <name type="scientific">Streptomyces rimosus subsp. rimosus</name>
    <dbReference type="NCBI Taxonomy" id="132474"/>
    <lineage>
        <taxon>Bacteria</taxon>
        <taxon>Bacillati</taxon>
        <taxon>Actinomycetota</taxon>
        <taxon>Actinomycetes</taxon>
        <taxon>Kitasatosporales</taxon>
        <taxon>Streptomycetaceae</taxon>
        <taxon>Streptomyces</taxon>
    </lineage>
</organism>
<feature type="region of interest" description="Disordered" evidence="1">
    <location>
        <begin position="1"/>
        <end position="41"/>
    </location>
</feature>
<keyword evidence="3" id="KW-1185">Reference proteome</keyword>
<feature type="region of interest" description="Disordered" evidence="1">
    <location>
        <begin position="159"/>
        <end position="198"/>
    </location>
</feature>
<name>A0ABY3YUU2_STRRM</name>
<sequence length="282" mass="30167">MARLCAGDAMVRSVSNGSAARRRPGSPSPGGGGRQVRGPGPFWSPLIVQATGSTAKAVVPFSQMPIHFLSELVAQRPAETARLCRIGRPRRRRNAAGILDHDGHRPGPGPQPEAGHRAGMPHRIGDPFLPVPPRRTRFASQFLAVDLASQAVHQPVGVLPASGEQGLDHHEAEQRPGGQREAGDGFPRWGGGFGELRDPDAKRVVVGPSFLTNLTTRRPGCLRRAEEMRSDQSTEEPRNGMVGFSSGRGRRGRRARRAAVGAYADVLVEVGAGLARQRPVGR</sequence>
<proteinExistence type="predicted"/>
<reference evidence="2 3" key="1">
    <citation type="submission" date="2022-03" db="EMBL/GenBank/DDBJ databases">
        <title>Complete genome of Streptomyces rimosus ssp. rimosus R7 (=ATCC 10970).</title>
        <authorList>
            <person name="Beganovic S."/>
            <person name="Ruckert C."/>
            <person name="Busche T."/>
            <person name="Kalinowski J."/>
            <person name="Wittmann C."/>
        </authorList>
    </citation>
    <scope>NUCLEOTIDE SEQUENCE [LARGE SCALE GENOMIC DNA]</scope>
    <source>
        <strain evidence="2 3">R7</strain>
    </source>
</reference>
<feature type="compositionally biased region" description="Basic and acidic residues" evidence="1">
    <location>
        <begin position="227"/>
        <end position="238"/>
    </location>
</feature>
<dbReference type="Proteomes" id="UP000829494">
    <property type="component" value="Chromosome"/>
</dbReference>
<accession>A0ABY3YUU2</accession>
<gene>
    <name evidence="2" type="ORF">SRIMR7_03040</name>
</gene>
<feature type="region of interest" description="Disordered" evidence="1">
    <location>
        <begin position="227"/>
        <end position="255"/>
    </location>
</feature>
<evidence type="ECO:0000313" key="3">
    <source>
        <dbReference type="Proteomes" id="UP000829494"/>
    </source>
</evidence>
<protein>
    <submittedName>
        <fullName evidence="2">Uncharacterized protein</fullName>
    </submittedName>
</protein>
<dbReference type="EMBL" id="CP094298">
    <property type="protein sequence ID" value="UNZ01107.1"/>
    <property type="molecule type" value="Genomic_DNA"/>
</dbReference>
<evidence type="ECO:0000313" key="2">
    <source>
        <dbReference type="EMBL" id="UNZ01107.1"/>
    </source>
</evidence>